<keyword evidence="10" id="KW-0862">Zinc</keyword>
<evidence type="ECO:0000256" key="7">
    <source>
        <dbReference type="ARBA" id="ARBA00030537"/>
    </source>
</evidence>
<feature type="binding site" evidence="10">
    <location>
        <position position="138"/>
    </location>
    <ligand>
        <name>Zn(2+)</name>
        <dbReference type="ChEBI" id="CHEBI:29105"/>
        <note>ligand shared between dimeric partners</note>
    </ligand>
</feature>
<dbReference type="PANTHER" id="PTHR46036">
    <property type="entry name" value="LACTOYLGLUTATHIONE LYASE"/>
    <property type="match status" value="1"/>
</dbReference>
<reference evidence="13" key="2">
    <citation type="submission" date="2018-03" db="EMBL/GenBank/DDBJ databases">
        <title>The Triticum urartu genome reveals the dynamic nature of wheat genome evolution.</title>
        <authorList>
            <person name="Ling H."/>
            <person name="Ma B."/>
            <person name="Shi X."/>
            <person name="Liu H."/>
            <person name="Dong L."/>
            <person name="Sun H."/>
            <person name="Cao Y."/>
            <person name="Gao Q."/>
            <person name="Zheng S."/>
            <person name="Li Y."/>
            <person name="Yu Y."/>
            <person name="Du H."/>
            <person name="Qi M."/>
            <person name="Li Y."/>
            <person name="Yu H."/>
            <person name="Cui Y."/>
            <person name="Wang N."/>
            <person name="Chen C."/>
            <person name="Wu H."/>
            <person name="Zhao Y."/>
            <person name="Zhang J."/>
            <person name="Li Y."/>
            <person name="Zhou W."/>
            <person name="Zhang B."/>
            <person name="Hu W."/>
            <person name="Eijk M."/>
            <person name="Tang J."/>
            <person name="Witsenboer H."/>
            <person name="Zhao S."/>
            <person name="Li Z."/>
            <person name="Zhang A."/>
            <person name="Wang D."/>
            <person name="Liang C."/>
        </authorList>
    </citation>
    <scope>NUCLEOTIDE SEQUENCE [LARGE SCALE GENOMIC DNA]</scope>
    <source>
        <strain evidence="13">cv. G1812</strain>
    </source>
</reference>
<evidence type="ECO:0000256" key="2">
    <source>
        <dbReference type="ARBA" id="ARBA00010363"/>
    </source>
</evidence>
<dbReference type="Proteomes" id="UP000015106">
    <property type="component" value="Chromosome 1"/>
</dbReference>
<dbReference type="InterPro" id="IPR037523">
    <property type="entry name" value="VOC_core"/>
</dbReference>
<dbReference type="CDD" id="cd16358">
    <property type="entry name" value="GlxI_Ni"/>
    <property type="match status" value="2"/>
</dbReference>
<keyword evidence="11" id="KW-0812">Transmembrane</keyword>
<reference evidence="14" key="1">
    <citation type="journal article" date="2013" name="Nature">
        <title>Draft genome of the wheat A-genome progenitor Triticum urartu.</title>
        <authorList>
            <person name="Ling H.Q."/>
            <person name="Zhao S."/>
            <person name="Liu D."/>
            <person name="Wang J."/>
            <person name="Sun H."/>
            <person name="Zhang C."/>
            <person name="Fan H."/>
            <person name="Li D."/>
            <person name="Dong L."/>
            <person name="Tao Y."/>
            <person name="Gao C."/>
            <person name="Wu H."/>
            <person name="Li Y."/>
            <person name="Cui Y."/>
            <person name="Guo X."/>
            <person name="Zheng S."/>
            <person name="Wang B."/>
            <person name="Yu K."/>
            <person name="Liang Q."/>
            <person name="Yang W."/>
            <person name="Lou X."/>
            <person name="Chen J."/>
            <person name="Feng M."/>
            <person name="Jian J."/>
            <person name="Zhang X."/>
            <person name="Luo G."/>
            <person name="Jiang Y."/>
            <person name="Liu J."/>
            <person name="Wang Z."/>
            <person name="Sha Y."/>
            <person name="Zhang B."/>
            <person name="Wu H."/>
            <person name="Tang D."/>
            <person name="Shen Q."/>
            <person name="Xue P."/>
            <person name="Zou S."/>
            <person name="Wang X."/>
            <person name="Liu X."/>
            <person name="Wang F."/>
            <person name="Yang Y."/>
            <person name="An X."/>
            <person name="Dong Z."/>
            <person name="Zhang K."/>
            <person name="Zhang X."/>
            <person name="Luo M.C."/>
            <person name="Dvorak J."/>
            <person name="Tong Y."/>
            <person name="Wang J."/>
            <person name="Yang H."/>
            <person name="Li Z."/>
            <person name="Wang D."/>
            <person name="Zhang A."/>
            <person name="Wang J."/>
        </authorList>
    </citation>
    <scope>NUCLEOTIDE SEQUENCE</scope>
    <source>
        <strain evidence="14">cv. G1812</strain>
    </source>
</reference>
<dbReference type="InterPro" id="IPR004360">
    <property type="entry name" value="Glyas_Fos-R_dOase_dom"/>
</dbReference>
<evidence type="ECO:0000256" key="5">
    <source>
        <dbReference type="ARBA" id="ARBA00022737"/>
    </source>
</evidence>
<keyword evidence="11" id="KW-0472">Membrane</keyword>
<feature type="binding site" evidence="10">
    <location>
        <position position="156"/>
    </location>
    <ligand>
        <name>Zn(2+)</name>
        <dbReference type="ChEBI" id="CHEBI:29105"/>
        <note>ligand shared between dimeric partners</note>
    </ligand>
</feature>
<dbReference type="AlphaFoldDB" id="A0A8R7JX86"/>
<gene>
    <name evidence="13" type="primary">LOC125554164</name>
</gene>
<feature type="binding site" evidence="10">
    <location>
        <position position="204"/>
    </location>
    <ligand>
        <name>Zn(2+)</name>
        <dbReference type="ChEBI" id="CHEBI:29105"/>
        <note>ligand shared between dimeric partners</note>
    </ligand>
</feature>
<dbReference type="Gramene" id="TuG1812G0100001566.01.T04">
    <property type="protein sequence ID" value="TuG1812G0100001566.01.T04"/>
    <property type="gene ID" value="TuG1812G0100001566.01"/>
</dbReference>
<keyword evidence="14" id="KW-1185">Reference proteome</keyword>
<evidence type="ECO:0000259" key="12">
    <source>
        <dbReference type="PROSITE" id="PS51819"/>
    </source>
</evidence>
<accession>A0A8R7JX86</accession>
<dbReference type="InterPro" id="IPR018146">
    <property type="entry name" value="Glyoxalase_1_CS"/>
</dbReference>
<comment type="similarity">
    <text evidence="2">Belongs to the glyoxalase I family.</text>
</comment>
<evidence type="ECO:0000313" key="13">
    <source>
        <dbReference type="EnsemblPlants" id="TuG1812G0100001566.01.T04"/>
    </source>
</evidence>
<evidence type="ECO:0000256" key="11">
    <source>
        <dbReference type="SAM" id="Phobius"/>
    </source>
</evidence>
<reference evidence="13" key="3">
    <citation type="submission" date="2022-06" db="UniProtKB">
        <authorList>
            <consortium name="EnsemblPlants"/>
        </authorList>
    </citation>
    <scope>IDENTIFICATION</scope>
</reference>
<evidence type="ECO:0000256" key="10">
    <source>
        <dbReference type="PIRSR" id="PIRSR604361-3"/>
    </source>
</evidence>
<dbReference type="PANTHER" id="PTHR46036:SF5">
    <property type="entry name" value="LACTOYLGLUTATHIONE LYASE"/>
    <property type="match status" value="1"/>
</dbReference>
<dbReference type="GO" id="GO:0004462">
    <property type="term" value="F:lactoylglutathione lyase activity"/>
    <property type="evidence" value="ECO:0007669"/>
    <property type="project" value="UniProtKB-EC"/>
</dbReference>
<feature type="domain" description="VOC" evidence="12">
    <location>
        <begin position="84"/>
        <end position="208"/>
    </location>
</feature>
<dbReference type="GO" id="GO:0005737">
    <property type="term" value="C:cytoplasm"/>
    <property type="evidence" value="ECO:0007669"/>
    <property type="project" value="TreeGrafter"/>
</dbReference>
<keyword evidence="11" id="KW-1133">Transmembrane helix</keyword>
<dbReference type="PROSITE" id="PS51819">
    <property type="entry name" value="VOC"/>
    <property type="match status" value="2"/>
</dbReference>
<dbReference type="PROSITE" id="PS00934">
    <property type="entry name" value="GLYOXALASE_I_1"/>
    <property type="match status" value="2"/>
</dbReference>
<evidence type="ECO:0000256" key="9">
    <source>
        <dbReference type="PIRSR" id="PIRSR604361-1"/>
    </source>
</evidence>
<dbReference type="InterPro" id="IPR029068">
    <property type="entry name" value="Glyas_Bleomycin-R_OHBP_Dase"/>
</dbReference>
<keyword evidence="4 10" id="KW-0479">Metal-binding</keyword>
<evidence type="ECO:0000256" key="4">
    <source>
        <dbReference type="ARBA" id="ARBA00022723"/>
    </source>
</evidence>
<keyword evidence="5" id="KW-0677">Repeat</keyword>
<protein>
    <recommendedName>
        <fullName evidence="3">lactoylglutathione lyase</fullName>
        <ecNumber evidence="3">4.4.1.5</ecNumber>
    </recommendedName>
    <alternativeName>
        <fullName evidence="7">Glyoxalase I</fullName>
    </alternativeName>
</protein>
<sequence>MARLLSPLPIATAAAVFPSRFRIPAVSVARRQALFGGRVGLRVPARLSTRGVSAGAEASGPAARAATVISPEEAVEWVKKDRRRLLHVVYRVGDLDKTIKFYTECLGMKLLRRRDIPEERYTNAFLGYGPEDSHFVVELTYNYGVESYDIGSGFGHFGIAVEDVEKTVELIKAKGGTVTREPGPVKGGKSVIAFIEDPDGYKFELIERGPTPEPLCQVMLRVGDLDRAISFYEKAFGMELLRRKDNPQYKYTIAMMGYGPEDKHAVLELTYNYGVKEYDKGNAYAQIAIGTDDVYKTAEVVRQNGGQITREPGPLPGISTKITACTDPDGWKSVCVYLDLVSPFSHFLPFMCVGVVFILEDCLFLVFFCMPQLLLLTISQQFKNYIKQRFFFCIDVQTKVGQISQKMCILEMCFSLCYCSLFHK</sequence>
<dbReference type="EC" id="4.4.1.5" evidence="3"/>
<comment type="cofactor">
    <cofactor evidence="10">
        <name>Zn(2+)</name>
        <dbReference type="ChEBI" id="CHEBI:29105"/>
    </cofactor>
    <text evidence="10">Binds 1 zinc ion per subunit. In the homodimer, two zinc ions are bound between subunits.</text>
</comment>
<dbReference type="Gene3D" id="3.10.180.10">
    <property type="entry name" value="2,3-Dihydroxybiphenyl 1,2-Dioxygenase, domain 1"/>
    <property type="match status" value="2"/>
</dbReference>
<dbReference type="GO" id="GO:0019243">
    <property type="term" value="P:methylglyoxal catabolic process to D-lactate via S-lactoyl-glutathione"/>
    <property type="evidence" value="ECO:0007669"/>
    <property type="project" value="TreeGrafter"/>
</dbReference>
<evidence type="ECO:0000313" key="14">
    <source>
        <dbReference type="Proteomes" id="UP000015106"/>
    </source>
</evidence>
<feature type="transmembrane region" description="Helical" evidence="11">
    <location>
        <begin position="347"/>
        <end position="378"/>
    </location>
</feature>
<dbReference type="FunFam" id="3.10.180.10:FF:000004">
    <property type="entry name" value="Lactoylglutathione lyase"/>
    <property type="match status" value="1"/>
</dbReference>
<dbReference type="EnsemblPlants" id="TuG1812G0100001566.01.T04">
    <property type="protein sequence ID" value="TuG1812G0100001566.01.T04"/>
    <property type="gene ID" value="TuG1812G0100001566.01"/>
</dbReference>
<evidence type="ECO:0000256" key="8">
    <source>
        <dbReference type="ARBA" id="ARBA00048273"/>
    </source>
</evidence>
<comment type="pathway">
    <text evidence="1">Secondary metabolite metabolism; methylglyoxal degradation; (R)-lactate from methylglyoxal: step 1/2.</text>
</comment>
<evidence type="ECO:0000256" key="6">
    <source>
        <dbReference type="ARBA" id="ARBA00023239"/>
    </source>
</evidence>
<dbReference type="GO" id="GO:0046872">
    <property type="term" value="F:metal ion binding"/>
    <property type="evidence" value="ECO:0007669"/>
    <property type="project" value="UniProtKB-KW"/>
</dbReference>
<evidence type="ECO:0000256" key="1">
    <source>
        <dbReference type="ARBA" id="ARBA00005008"/>
    </source>
</evidence>
<dbReference type="Pfam" id="PF00903">
    <property type="entry name" value="Glyoxalase"/>
    <property type="match status" value="2"/>
</dbReference>
<feature type="domain" description="VOC" evidence="12">
    <location>
        <begin position="214"/>
        <end position="338"/>
    </location>
</feature>
<proteinExistence type="inferred from homology"/>
<evidence type="ECO:0000256" key="3">
    <source>
        <dbReference type="ARBA" id="ARBA00012081"/>
    </source>
</evidence>
<dbReference type="InterPro" id="IPR004361">
    <property type="entry name" value="Glyoxalase_1"/>
</dbReference>
<keyword evidence="6" id="KW-0456">Lyase</keyword>
<dbReference type="SUPFAM" id="SSF54593">
    <property type="entry name" value="Glyoxalase/Bleomycin resistance protein/Dihydroxybiphenyl dioxygenase"/>
    <property type="match status" value="2"/>
</dbReference>
<dbReference type="NCBIfam" id="TIGR00068">
    <property type="entry name" value="glyox_I"/>
    <property type="match status" value="1"/>
</dbReference>
<comment type="catalytic activity">
    <reaction evidence="8">
        <text>(R)-S-lactoylglutathione = methylglyoxal + glutathione</text>
        <dbReference type="Rhea" id="RHEA:19069"/>
        <dbReference type="ChEBI" id="CHEBI:17158"/>
        <dbReference type="ChEBI" id="CHEBI:57474"/>
        <dbReference type="ChEBI" id="CHEBI:57925"/>
        <dbReference type="EC" id="4.4.1.5"/>
    </reaction>
</comment>
<feature type="active site" description="Proton donor/acceptor" evidence="9">
    <location>
        <position position="204"/>
    </location>
</feature>
<organism evidence="13 14">
    <name type="scientific">Triticum urartu</name>
    <name type="common">Red wild einkorn</name>
    <name type="synonym">Crithodium urartu</name>
    <dbReference type="NCBI Taxonomy" id="4572"/>
    <lineage>
        <taxon>Eukaryota</taxon>
        <taxon>Viridiplantae</taxon>
        <taxon>Streptophyta</taxon>
        <taxon>Embryophyta</taxon>
        <taxon>Tracheophyta</taxon>
        <taxon>Spermatophyta</taxon>
        <taxon>Magnoliopsida</taxon>
        <taxon>Liliopsida</taxon>
        <taxon>Poales</taxon>
        <taxon>Poaceae</taxon>
        <taxon>BOP clade</taxon>
        <taxon>Pooideae</taxon>
        <taxon>Triticodae</taxon>
        <taxon>Triticeae</taxon>
        <taxon>Triticinae</taxon>
        <taxon>Triticum</taxon>
    </lineage>
</organism>
<name>A0A8R7JX86_TRIUA</name>